<organism evidence="3 4">
    <name type="scientific">Marinobacter lacisalsi</name>
    <dbReference type="NCBI Taxonomy" id="475979"/>
    <lineage>
        <taxon>Bacteria</taxon>
        <taxon>Pseudomonadati</taxon>
        <taxon>Pseudomonadota</taxon>
        <taxon>Gammaproteobacteria</taxon>
        <taxon>Pseudomonadales</taxon>
        <taxon>Marinobacteraceae</taxon>
        <taxon>Marinobacter</taxon>
    </lineage>
</organism>
<dbReference type="Pfam" id="PF03724">
    <property type="entry name" value="META"/>
    <property type="match status" value="1"/>
</dbReference>
<proteinExistence type="predicted"/>
<dbReference type="Proteomes" id="UP001595798">
    <property type="component" value="Unassembled WGS sequence"/>
</dbReference>
<gene>
    <name evidence="3" type="ORF">ACFOZ5_12165</name>
</gene>
<reference evidence="4" key="1">
    <citation type="journal article" date="2019" name="Int. J. Syst. Evol. Microbiol.">
        <title>The Global Catalogue of Microorganisms (GCM) 10K type strain sequencing project: providing services to taxonomists for standard genome sequencing and annotation.</title>
        <authorList>
            <consortium name="The Broad Institute Genomics Platform"/>
            <consortium name="The Broad Institute Genome Sequencing Center for Infectious Disease"/>
            <person name="Wu L."/>
            <person name="Ma J."/>
        </authorList>
    </citation>
    <scope>NUCLEOTIDE SEQUENCE [LARGE SCALE GENOMIC DNA]</scope>
    <source>
        <strain evidence="4">CECT 7297</strain>
    </source>
</reference>
<feature type="chain" id="PRO_5045219958" evidence="1">
    <location>
        <begin position="25"/>
        <end position="152"/>
    </location>
</feature>
<comment type="caution">
    <text evidence="3">The sequence shown here is derived from an EMBL/GenBank/DDBJ whole genome shotgun (WGS) entry which is preliminary data.</text>
</comment>
<dbReference type="InterPro" id="IPR053147">
    <property type="entry name" value="Hsp_HslJ-like"/>
</dbReference>
<dbReference type="PROSITE" id="PS51257">
    <property type="entry name" value="PROKAR_LIPOPROTEIN"/>
    <property type="match status" value="1"/>
</dbReference>
<keyword evidence="4" id="KW-1185">Reference proteome</keyword>
<evidence type="ECO:0000256" key="1">
    <source>
        <dbReference type="SAM" id="SignalP"/>
    </source>
</evidence>
<dbReference type="PANTHER" id="PTHR35535">
    <property type="entry name" value="HEAT SHOCK PROTEIN HSLJ"/>
    <property type="match status" value="1"/>
</dbReference>
<dbReference type="EMBL" id="JBHSDI010000015">
    <property type="protein sequence ID" value="MFC4259785.1"/>
    <property type="molecule type" value="Genomic_DNA"/>
</dbReference>
<evidence type="ECO:0000313" key="4">
    <source>
        <dbReference type="Proteomes" id="UP001595798"/>
    </source>
</evidence>
<sequence>MKGALTVFRAFFLMGCALILSACATSGSQSSGGPIPTAPLTNTYWKLMSLKGTEVDVPRGAQGEPHMIFRDDGKVNGFSGCNRFVGEYTVRGANLLFDSMASTKMACPDDSFETPLYEVFSQTAGVFLEGKVLKLLNEKGHELARFEAVALP</sequence>
<dbReference type="InterPro" id="IPR005184">
    <property type="entry name" value="DUF306_Meta_HslJ"/>
</dbReference>
<accession>A0ABV8QHH5</accession>
<evidence type="ECO:0000313" key="3">
    <source>
        <dbReference type="EMBL" id="MFC4259785.1"/>
    </source>
</evidence>
<keyword evidence="1" id="KW-0732">Signal</keyword>
<dbReference type="PANTHER" id="PTHR35535:SF1">
    <property type="entry name" value="HEAT SHOCK PROTEIN HSLJ"/>
    <property type="match status" value="1"/>
</dbReference>
<dbReference type="RefSeq" id="WP_379887666.1">
    <property type="nucleotide sequence ID" value="NZ_JBHSDI010000015.1"/>
</dbReference>
<evidence type="ECO:0000259" key="2">
    <source>
        <dbReference type="Pfam" id="PF03724"/>
    </source>
</evidence>
<dbReference type="Gene3D" id="2.40.128.270">
    <property type="match status" value="1"/>
</dbReference>
<protein>
    <submittedName>
        <fullName evidence="3">META domain-containing protein</fullName>
    </submittedName>
</protein>
<dbReference type="InterPro" id="IPR038670">
    <property type="entry name" value="HslJ-like_sf"/>
</dbReference>
<feature type="domain" description="DUF306" evidence="2">
    <location>
        <begin position="38"/>
        <end position="147"/>
    </location>
</feature>
<name>A0ABV8QHH5_9GAMM</name>
<feature type="signal peptide" evidence="1">
    <location>
        <begin position="1"/>
        <end position="24"/>
    </location>
</feature>